<dbReference type="GO" id="GO:0016020">
    <property type="term" value="C:membrane"/>
    <property type="evidence" value="ECO:0007669"/>
    <property type="project" value="UniProtKB-SubCell"/>
</dbReference>
<feature type="transmembrane region" description="Helical" evidence="6">
    <location>
        <begin position="126"/>
        <end position="149"/>
    </location>
</feature>
<dbReference type="PANTHER" id="PTHR31794:SF2">
    <property type="entry name" value="AUXIN EFFLUX TRANSPORTER FAMILY PROTEIN (EUROFUNG)"/>
    <property type="match status" value="1"/>
</dbReference>
<accession>A0A4S2MQ61</accession>
<keyword evidence="2 6" id="KW-0812">Transmembrane</keyword>
<evidence type="ECO:0000256" key="1">
    <source>
        <dbReference type="ARBA" id="ARBA00004141"/>
    </source>
</evidence>
<evidence type="ECO:0000313" key="8">
    <source>
        <dbReference type="Proteomes" id="UP000298138"/>
    </source>
</evidence>
<feature type="region of interest" description="Disordered" evidence="5">
    <location>
        <begin position="256"/>
        <end position="345"/>
    </location>
</feature>
<keyword evidence="4 6" id="KW-0472">Membrane</keyword>
<keyword evidence="8" id="KW-1185">Reference proteome</keyword>
<dbReference type="InterPro" id="IPR004776">
    <property type="entry name" value="Mem_transp_PIN-like"/>
</dbReference>
<feature type="transmembrane region" description="Helical" evidence="6">
    <location>
        <begin position="395"/>
        <end position="416"/>
    </location>
</feature>
<feature type="transmembrane region" description="Helical" evidence="6">
    <location>
        <begin position="62"/>
        <end position="81"/>
    </location>
</feature>
<protein>
    <submittedName>
        <fullName evidence="7">Auxin efflux carrier</fullName>
    </submittedName>
</protein>
<dbReference type="EMBL" id="ML220132">
    <property type="protein sequence ID" value="TGZ79352.1"/>
    <property type="molecule type" value="Genomic_DNA"/>
</dbReference>
<dbReference type="GO" id="GO:0005783">
    <property type="term" value="C:endoplasmic reticulum"/>
    <property type="evidence" value="ECO:0007669"/>
    <property type="project" value="TreeGrafter"/>
</dbReference>
<gene>
    <name evidence="7" type="ORF">EX30DRAFT_308951</name>
</gene>
<proteinExistence type="predicted"/>
<feature type="compositionally biased region" description="Polar residues" evidence="5">
    <location>
        <begin position="290"/>
        <end position="327"/>
    </location>
</feature>
<dbReference type="PANTHER" id="PTHR31794">
    <property type="entry name" value="AUXIN EFFLUX TRANSPORTER FAMILY PROTEIN (EUROFUNG)"/>
    <property type="match status" value="1"/>
</dbReference>
<feature type="transmembrane region" description="Helical" evidence="6">
    <location>
        <begin position="505"/>
        <end position="522"/>
    </location>
</feature>
<feature type="transmembrane region" description="Helical" evidence="6">
    <location>
        <begin position="542"/>
        <end position="563"/>
    </location>
</feature>
<evidence type="ECO:0000256" key="2">
    <source>
        <dbReference type="ARBA" id="ARBA00022692"/>
    </source>
</evidence>
<feature type="compositionally biased region" description="Low complexity" evidence="5">
    <location>
        <begin position="336"/>
        <end position="345"/>
    </location>
</feature>
<name>A0A4S2MQ61_9PEZI</name>
<dbReference type="InParanoid" id="A0A4S2MQ61"/>
<evidence type="ECO:0000256" key="3">
    <source>
        <dbReference type="ARBA" id="ARBA00022989"/>
    </source>
</evidence>
<keyword evidence="3 6" id="KW-1133">Transmembrane helix</keyword>
<dbReference type="OrthoDB" id="2499604at2759"/>
<feature type="transmembrane region" description="Helical" evidence="6">
    <location>
        <begin position="469"/>
        <end position="493"/>
    </location>
</feature>
<dbReference type="Proteomes" id="UP000298138">
    <property type="component" value="Unassembled WGS sequence"/>
</dbReference>
<reference evidence="7 8" key="1">
    <citation type="submission" date="2019-04" db="EMBL/GenBank/DDBJ databases">
        <title>Comparative genomics and transcriptomics to analyze fruiting body development in filamentous ascomycetes.</title>
        <authorList>
            <consortium name="DOE Joint Genome Institute"/>
            <person name="Lutkenhaus R."/>
            <person name="Traeger S."/>
            <person name="Breuer J."/>
            <person name="Kuo A."/>
            <person name="Lipzen A."/>
            <person name="Pangilinan J."/>
            <person name="Dilworth D."/>
            <person name="Sandor L."/>
            <person name="Poggeler S."/>
            <person name="Barry K."/>
            <person name="Grigoriev I.V."/>
            <person name="Nowrousian M."/>
        </authorList>
    </citation>
    <scope>NUCLEOTIDE SEQUENCE [LARGE SCALE GENOMIC DNA]</scope>
    <source>
        <strain evidence="7 8">CBS 389.68</strain>
    </source>
</reference>
<dbReference type="FunCoup" id="A0A4S2MQ61">
    <property type="interactions" value="272"/>
</dbReference>
<dbReference type="AlphaFoldDB" id="A0A4S2MQ61"/>
<dbReference type="GO" id="GO:0055085">
    <property type="term" value="P:transmembrane transport"/>
    <property type="evidence" value="ECO:0007669"/>
    <property type="project" value="InterPro"/>
</dbReference>
<feature type="transmembrane region" description="Helical" evidence="6">
    <location>
        <begin position="428"/>
        <end position="449"/>
    </location>
</feature>
<sequence>MAFSVLDHESVSAALESGGGGHPSLMNLCLLVFEAVLEVVCVALPGYIIARMGMFTVEHQKFVANLNVSLFTPCLIFTKLASQLTMSKMVELGIIPVIFVFMTAVSYVCAWGLARVFGFEKRAKNFLIAMAVFGNSNSLPISLVLSLSMTISGLHWDRIPGDNDEEVGARGILYLLIFQQLGQLLRWSWGYHVLLAPHPKPDAVENGAAPAEPYRDNVDVEAQNEYEEDDIDPFLSPQFENSFAGLAKYAQEQQPLLQPPHHDNGFLHSHYNTMKGSSDGPVFQVGPPSVATTAPSSHPSFASLLDQSHQSSRPTSISGVGSSSNLPLNDEDPDDIISFPPIKPISPTSTASERFLIPRWKRSPVRPSLSSILAKTTSLTTRFAKSLWSFMNPPLWAMLAAIIVASIPRLQSLFFTPGTFIQTSVTRAVSQSGSVAVPLILVVLGANLANSTSPSSSSSHSSTKDTTRLLTASLLARMLLPFLVIAPAIALMAKYSGISILDDPIFVVVCYLLAGAPSALQLAQICQINEVYEDVVTRVLFWSYVVVILPSTMMAVVGAVGVVRWSM</sequence>
<comment type="subcellular location">
    <subcellularLocation>
        <location evidence="1">Membrane</location>
        <topology evidence="1">Multi-pass membrane protein</topology>
    </subcellularLocation>
</comment>
<evidence type="ECO:0000256" key="5">
    <source>
        <dbReference type="SAM" id="MobiDB-lite"/>
    </source>
</evidence>
<evidence type="ECO:0000256" key="4">
    <source>
        <dbReference type="ARBA" id="ARBA00023136"/>
    </source>
</evidence>
<dbReference type="Pfam" id="PF03547">
    <property type="entry name" value="Mem_trans"/>
    <property type="match status" value="1"/>
</dbReference>
<organism evidence="7 8">
    <name type="scientific">Ascodesmis nigricans</name>
    <dbReference type="NCBI Taxonomy" id="341454"/>
    <lineage>
        <taxon>Eukaryota</taxon>
        <taxon>Fungi</taxon>
        <taxon>Dikarya</taxon>
        <taxon>Ascomycota</taxon>
        <taxon>Pezizomycotina</taxon>
        <taxon>Pezizomycetes</taxon>
        <taxon>Pezizales</taxon>
        <taxon>Ascodesmidaceae</taxon>
        <taxon>Ascodesmis</taxon>
    </lineage>
</organism>
<dbReference type="STRING" id="341454.A0A4S2MQ61"/>
<evidence type="ECO:0000313" key="7">
    <source>
        <dbReference type="EMBL" id="TGZ79352.1"/>
    </source>
</evidence>
<feature type="transmembrane region" description="Helical" evidence="6">
    <location>
        <begin position="93"/>
        <end position="114"/>
    </location>
</feature>
<evidence type="ECO:0000256" key="6">
    <source>
        <dbReference type="SAM" id="Phobius"/>
    </source>
</evidence>
<feature type="transmembrane region" description="Helical" evidence="6">
    <location>
        <begin position="25"/>
        <end position="50"/>
    </location>
</feature>